<organism evidence="2 3">
    <name type="scientific">Candidatus Nealsonbacteria bacterium RIFCSPLOWO2_01_FULL_43_32</name>
    <dbReference type="NCBI Taxonomy" id="1801672"/>
    <lineage>
        <taxon>Bacteria</taxon>
        <taxon>Candidatus Nealsoniibacteriota</taxon>
    </lineage>
</organism>
<evidence type="ECO:0000313" key="2">
    <source>
        <dbReference type="EMBL" id="OGZ24125.1"/>
    </source>
</evidence>
<comment type="caution">
    <text evidence="2">The sequence shown here is derived from an EMBL/GenBank/DDBJ whole genome shotgun (WGS) entry which is preliminary data.</text>
</comment>
<dbReference type="AlphaFoldDB" id="A0A1G2EE97"/>
<dbReference type="InterPro" id="IPR035901">
    <property type="entry name" value="GIY-YIG_endonuc_sf"/>
</dbReference>
<evidence type="ECO:0000313" key="3">
    <source>
        <dbReference type="Proteomes" id="UP000178647"/>
    </source>
</evidence>
<protein>
    <recommendedName>
        <fullName evidence="1">GIY-YIG domain-containing protein</fullName>
    </recommendedName>
</protein>
<accession>A0A1G2EE97</accession>
<gene>
    <name evidence="2" type="ORF">A2896_02315</name>
</gene>
<name>A0A1G2EE97_9BACT</name>
<dbReference type="EMBL" id="MHMH01000019">
    <property type="protein sequence ID" value="OGZ24125.1"/>
    <property type="molecule type" value="Genomic_DNA"/>
</dbReference>
<dbReference type="SUPFAM" id="SSF82771">
    <property type="entry name" value="GIY-YIG endonuclease"/>
    <property type="match status" value="1"/>
</dbReference>
<dbReference type="STRING" id="1801672.A2896_02315"/>
<dbReference type="PROSITE" id="PS50164">
    <property type="entry name" value="GIY_YIG"/>
    <property type="match status" value="1"/>
</dbReference>
<sequence>MYSVYSIFNRKHNKIYIGQSEDLETRLRLHKAKLFKNSYTSRFDGEWELIHRENFEWRREALIREKQLKSYRGREFIRSLIN</sequence>
<dbReference type="Proteomes" id="UP000178647">
    <property type="component" value="Unassembled WGS sequence"/>
</dbReference>
<evidence type="ECO:0000259" key="1">
    <source>
        <dbReference type="PROSITE" id="PS50164"/>
    </source>
</evidence>
<dbReference type="InterPro" id="IPR000305">
    <property type="entry name" value="GIY-YIG_endonuc"/>
</dbReference>
<dbReference type="Pfam" id="PF01541">
    <property type="entry name" value="GIY-YIG"/>
    <property type="match status" value="1"/>
</dbReference>
<reference evidence="2 3" key="1">
    <citation type="journal article" date="2016" name="Nat. Commun.">
        <title>Thousands of microbial genomes shed light on interconnected biogeochemical processes in an aquifer system.</title>
        <authorList>
            <person name="Anantharaman K."/>
            <person name="Brown C.T."/>
            <person name="Hug L.A."/>
            <person name="Sharon I."/>
            <person name="Castelle C.J."/>
            <person name="Probst A.J."/>
            <person name="Thomas B.C."/>
            <person name="Singh A."/>
            <person name="Wilkins M.J."/>
            <person name="Karaoz U."/>
            <person name="Brodie E.L."/>
            <person name="Williams K.H."/>
            <person name="Hubbard S.S."/>
            <person name="Banfield J.F."/>
        </authorList>
    </citation>
    <scope>NUCLEOTIDE SEQUENCE [LARGE SCALE GENOMIC DNA]</scope>
</reference>
<feature type="domain" description="GIY-YIG" evidence="1">
    <location>
        <begin position="1"/>
        <end position="78"/>
    </location>
</feature>
<dbReference type="Gene3D" id="3.40.1440.10">
    <property type="entry name" value="GIY-YIG endonuclease"/>
    <property type="match status" value="1"/>
</dbReference>
<proteinExistence type="predicted"/>